<dbReference type="SUPFAM" id="SSF56112">
    <property type="entry name" value="Protein kinase-like (PK-like)"/>
    <property type="match status" value="1"/>
</dbReference>
<dbReference type="PROSITE" id="PS50290">
    <property type="entry name" value="PI3_4_KINASE_3"/>
    <property type="match status" value="1"/>
</dbReference>
<proteinExistence type="predicted"/>
<dbReference type="OrthoDB" id="5570127at2759"/>
<evidence type="ECO:0000259" key="2">
    <source>
        <dbReference type="PROSITE" id="PS50290"/>
    </source>
</evidence>
<accession>A0A196SAH2</accession>
<dbReference type="GO" id="GO:0035267">
    <property type="term" value="C:NuA4 histone acetyltransferase complex"/>
    <property type="evidence" value="ECO:0007669"/>
    <property type="project" value="TreeGrafter"/>
</dbReference>
<name>A0A196SAH2_BLAHN</name>
<feature type="domain" description="PI3K/PI4K catalytic" evidence="2">
    <location>
        <begin position="3505"/>
        <end position="3847"/>
    </location>
</feature>
<dbReference type="InterPro" id="IPR000403">
    <property type="entry name" value="PI3/4_kinase_cat_dom"/>
</dbReference>
<dbReference type="GO" id="GO:0005634">
    <property type="term" value="C:nucleus"/>
    <property type="evidence" value="ECO:0007669"/>
    <property type="project" value="TreeGrafter"/>
</dbReference>
<dbReference type="InterPro" id="IPR046807">
    <property type="entry name" value="Tra1_central"/>
</dbReference>
<dbReference type="GO" id="GO:0006355">
    <property type="term" value="P:regulation of DNA-templated transcription"/>
    <property type="evidence" value="ECO:0007669"/>
    <property type="project" value="TreeGrafter"/>
</dbReference>
<organism evidence="3 4">
    <name type="scientific">Blastocystis sp. subtype 1 (strain ATCC 50177 / NandII)</name>
    <dbReference type="NCBI Taxonomy" id="478820"/>
    <lineage>
        <taxon>Eukaryota</taxon>
        <taxon>Sar</taxon>
        <taxon>Stramenopiles</taxon>
        <taxon>Bigyra</taxon>
        <taxon>Opalozoa</taxon>
        <taxon>Opalinata</taxon>
        <taxon>Blastocystidae</taxon>
        <taxon>Blastocystis</taxon>
    </lineage>
</organism>
<dbReference type="STRING" id="478820.A0A196SAH2"/>
<comment type="caution">
    <text evidence="3">The sequence shown here is derived from an EMBL/GenBank/DDBJ whole genome shotgun (WGS) entry which is preliminary data.</text>
</comment>
<dbReference type="Pfam" id="PF20175">
    <property type="entry name" value="Tra1_central"/>
    <property type="match status" value="1"/>
</dbReference>
<feature type="compositionally biased region" description="Low complexity" evidence="1">
    <location>
        <begin position="143"/>
        <end position="166"/>
    </location>
</feature>
<dbReference type="Proteomes" id="UP000078348">
    <property type="component" value="Unassembled WGS sequence"/>
</dbReference>
<gene>
    <name evidence="3" type="ORF">AV274_4280</name>
</gene>
<evidence type="ECO:0000313" key="3">
    <source>
        <dbReference type="EMBL" id="OAO14023.1"/>
    </source>
</evidence>
<dbReference type="GO" id="GO:0000124">
    <property type="term" value="C:SAGA complex"/>
    <property type="evidence" value="ECO:0007669"/>
    <property type="project" value="TreeGrafter"/>
</dbReference>
<feature type="region of interest" description="Disordered" evidence="1">
    <location>
        <begin position="127"/>
        <end position="168"/>
    </location>
</feature>
<dbReference type="PANTHER" id="PTHR11139:SF1">
    <property type="entry name" value="TRANSFORMATION_TRANSCRIPTION DOMAIN-ASSOCIATED PROTEIN"/>
    <property type="match status" value="1"/>
</dbReference>
<dbReference type="Pfam" id="PF20206">
    <property type="entry name" value="Tra1_ring"/>
    <property type="match status" value="2"/>
</dbReference>
<dbReference type="GO" id="GO:0006281">
    <property type="term" value="P:DNA repair"/>
    <property type="evidence" value="ECO:0007669"/>
    <property type="project" value="TreeGrafter"/>
</dbReference>
<dbReference type="EMBL" id="LXWW01000297">
    <property type="protein sequence ID" value="OAO14023.1"/>
    <property type="molecule type" value="Genomic_DNA"/>
</dbReference>
<dbReference type="InterPro" id="IPR050517">
    <property type="entry name" value="DDR_Repair_Kinase"/>
</dbReference>
<protein>
    <submittedName>
        <fullName evidence="3">Transformation/transcription domain-associated protein</fullName>
    </submittedName>
</protein>
<evidence type="ECO:0000256" key="1">
    <source>
        <dbReference type="SAM" id="MobiDB-lite"/>
    </source>
</evidence>
<dbReference type="InterPro" id="IPR011009">
    <property type="entry name" value="Kinase-like_dom_sf"/>
</dbReference>
<keyword evidence="4" id="KW-1185">Reference proteome</keyword>
<evidence type="ECO:0000313" key="4">
    <source>
        <dbReference type="Proteomes" id="UP000078348"/>
    </source>
</evidence>
<reference evidence="3 4" key="1">
    <citation type="submission" date="2016-05" db="EMBL/GenBank/DDBJ databases">
        <title>Nuclear genome of Blastocystis sp. subtype 1 NandII.</title>
        <authorList>
            <person name="Gentekaki E."/>
            <person name="Curtis B."/>
            <person name="Stairs C."/>
            <person name="Eme L."/>
            <person name="Herman E."/>
            <person name="Klimes V."/>
            <person name="Arias M.C."/>
            <person name="Elias M."/>
            <person name="Hilliou F."/>
            <person name="Klute M."/>
            <person name="Malik S.-B."/>
            <person name="Pightling A."/>
            <person name="Rachubinski R."/>
            <person name="Salas D."/>
            <person name="Schlacht A."/>
            <person name="Suga H."/>
            <person name="Archibald J."/>
            <person name="Ball S.G."/>
            <person name="Clark G."/>
            <person name="Dacks J."/>
            <person name="Van Der Giezen M."/>
            <person name="Tsaousis A."/>
            <person name="Roger A."/>
        </authorList>
    </citation>
    <scope>NUCLEOTIDE SEQUENCE [LARGE SCALE GENOMIC DNA]</scope>
    <source>
        <strain evidence="4">ATCC 50177 / NandII</strain>
    </source>
</reference>
<sequence>MYLFKTPELISGLLKCISTILNTIDVSFEDTMKHRIRNYCFSILKKMALKGMNSEAERAQILQISFSSFDVENELNGVIVVQILSLMSPFYKLVPDATAQQFLQQVERAYTQFGVSASHFLTMHIEDPEKQPMPTPSVTQQIPSSFVPSGSPPSSSQGPDSSLQLPKIITGSGDTSLQSITQSRGRSLSIDLLNQPSSALLRDRMNTVTNQPITPVPNSILVLDKVLWILMRLLRAKPQLAQQHRAPLFAALTTLTKTEVFKLAITTKKQYLQYLRILCYSLFSYVQLLRLFKQAMPEPIEAIAQTAIQIVINFPPDCFSSSDLILQVIEILLDKNNLPQAFRSSIALLMTTTVLFPHEIYFKENVTFAEHRIHIMNDLVLFSLSSLSLLDIQASVKQYALFVSNPAVSFKTVRVIASVMGKLVERLRYFPTAQRDAVLEICYRVTLTMVRKLEDLQPIIRQDARIRHVKKAYLDAEASNARYLAFSKGENYVAPRPEYDQFGIRVTPSQKDVEIGDIEIKESRYNTITLIQQLCSCLLFVIRFFNHPSPEDPVVTPAMPLPGAERPASPDLSPIPVPVRFEMLFYRYVVAAFSCGELYKVDESRTKEQLEQRVRQFAEVFCELPELVARRVLSTALEELYAKTKQYPIFIEFFSLLIRHKQSFHYTAIILIQFIIDHLSEFDVASSEPPVILTLFKCFSTQLTIAAEEEALFKPYFRVLITNTMYALLHSRTWTFYLDLLFGCFNIFQHNKLDLISQELALIVKPLVLQLSHFIQNCNNPHISERLFEIAYRVPFSLQQMRMCMPQLLSFYVKGLAGPETLQKSAVSYIESVINHISVEQASYFLQHDPIKSDFIALLNTILHNSPNSNLTSIAITILGRLGGRTRSSLKGTIDLPCLQDASPSLLLHCNAAAGGATVCFDYLLELVAELFQRNLIMDDLKGSIVKLSTSLRCPQENITTMRNIRVAFKRNIIGVLKFSLFRFCHTACSCTPSGVLRLATALQQPATPAPCDLGRQRCIALLLYAVLLLQEDSEVLPQAQEVVREVVTFFAALFLQCARANASQASLFPTPPVASLQQQHCEYLGPQLPPLPYCMGAPIPGEECGMPAAGVETGNGEAENRVASPLCLLHALMSLLERDDDVCAVTVQGIMQQLHETLAAEGTEERLLVAQLVDEAFFSMVLNRSSEGNLRVRINALRYVEWWVAHADALFVKRMAVPVTRLVFDLMAVVPAEYAIRVRDRSQTIMHTLFARSFGAPLATPPPVPVCAFTAHTAFAQAHAAIEAAQERAITSILLSTLLSIYGSAQQFAAALTRLLFAHSPHWAATLTAALRARPELERADRLPPQIQMGAFATMTLALELGVFAVTEKLPLALAFEASKVLMANTNLENSIQSCLGYDANTDGFLSYTSGFFFGFVPEIRQFLLITQLLATFLSSYYADRTGDRTNDRSSEVAKLHPAAIKCLNVASGCRSTVVAEACRPLLKLVPTLFENLKMTVFDLDTREDLLNAALQDLRSGRDSNLFLFFQLERTAPYLTAGKERLAATILTTLNSLSDLLKSVKEVRHNTYQVVLRLYGTLGALPVSTEQMADLVRVTLALTTTLSVRCKSYGAPGEMYTALAAILRANAAAFVEYVLLNYDHRLVLLNEEACGMLRALLRQERCEELLLAMCQSWPRFEALAQQYCSNPGYAPSTTVLMAYHKPAVLFSHAAIVDFIQSFWTFLLSRVNTRLQQEDQATAQIVQRSAPASALAALTNNGENEELLEVTANMLVELLQVRFVRMLVQVHAQDAKLANRLTFAFAAPMQLSLQNLTDLYQKVLPTMLNDQQRIDIIADVLQLIRDPAVTDREKEMLIMKNLIPLFSASANNHAVNMQNVFDSACFNDYISVFLPSLHAASASSTPFLIALLKLNTLLVKYCSALISPSAKNTLFSFAWNLYLGTDDGLISYSLLFLCQFVKEYKMDGLVSRLFLNIIHFYNNPNINVIYKASGLLTDALLSMDEPARKKLCSRVTANMRMNEHILEEQTHIWRLIIQHADFFFTCGDALFYHILFYTRSIALRNYSNRELLVDVISLVAAFYVRKQKEHVPTQEEYESQLRINTHMLNTMVKVLLFTAINQQEQLLFKRGCDLVGTVLSLNPQLPLNLSDFDRPSLLTITDSKPLSQEQVYTLSMPLIVSFRITVMSLPYFKAAFIEKNAECLGKRIDCVANYIQYNYIFCSLIELLPALFAVPPPYAPSVQSLFAIVKEALFRVFKKDIALITPTTCKRSTRVWRVLYLIKIILQRNPAMLSLFVSDLLLCCDQVHRLFRELAADPQTQRSLYGKEVDESCAIPDATQELGMPPMPVLRGSEVVYSLLLLLKLLLQNLDQMEKQHKVFIDFLCKFFRSVQRAELLTYVLDLMAALVREGRVAFTLEDIKQILFNTKEIRGTQENVLYIGVISSYWHFLYLLCERYAFDPATQAASRDVQSQLALSVLSGMTVTNPEVRRQYRALLLRHTDFSSVSALTQLVADTRPYADKRQWLPLFDEVLLRTAVAHGVLTLADDAECFPTLRLVSETDATPVMGVEASAKGNGETVIVMDVETPTGMDVETVTDKVVETPTDKVVEMPELPALFRTLLSFRQRGEAASFDDFVEDLTELCYADMRVAFRVWVELLPAVWRRLPRDEQLRLTQALTRFLASDIPFLQRGVSTHLMWEELDRDYKQWHAPAPLPYAAQARSRYGSLPCTNGVQALLEGALRCEPQPRLAPVLLLNLAKTYGCAPQASLLLEGGLRECEPGERPVYQRCLRQVYLELKEEDAAAAMVTALPYPELHNGMVLERFGRFQTAQVAYLEGLRNQEVVNSAEALTTVKERWKECALNLRQWIPLFEYGKLNRDIVLLLECYGKCNIWDSYPKLYVSSVLSVEGELMQPRAQLLFDKWSIIQYVQNGAPKYRSHLSELLMKNYRAMGYQPVMGYDALLHLLYQNNDITFSTLLAGCNPQKGFTTEVTGLLKSFNSYTMNSWDPLSMCEDILIWRGNLYTQFCQRVPPDLPRSFISPYYYQIMLSRSARALQLPEVAAEYLNSIPAEPTSVIESLDKWKEKVLVMLDLGLHDASVLTELDHLQLDSLSEMQRSALFYLKGLYCAKEKRFDDAMGFLMRAVKDDMKNDGKNEVKYPKAWDCWSGLLYQRWKERGDVNDAKQCLSGCVQQLAGNHEMTKAMSRFVHIAFTLCEVPVIANAVSSVVLRIPLVVWFDFLSFLFSRPTETQFAMLFNVAKDLVAKYPQIAFFPLLTLCQTVGLKNDSAYANPTTLPSGAFTTTIHTTAAGANTDVNGVPRQLSEKLVSLQTALHLFRSLLARPSTTPGQLQLLVELLHATPHFPLHELLATVDRLLQAVHAEVAAGGFAALAQPVPLSLQEHLQAVCAAAFSASGVLPSTASFVRTYAAPFLRDFAPTLATGDTNTAFASSLQTLLQRLLLWKSLLLARIEASSEDALLTDPHLYSHILPGGLDVPGVRINTVQVPQACPSIHSVRLHRPAPYREQHAWRHVDFVDERGITHRFFLEQVAPAEAVLEECSLCFQAFFELVCTSSHPVQSRHLHPTLASYVSIAPTVRLVRCPPHGTSLEGVFASALKEAFDAKQLDFALRLFVLNHSQSGVPAECEAWAKQATKEQVLEEVCEDSVLTQFIFKRMASAADFYAFRSEFVRSYAHTQFIQHLFLNPNTTPDKIVLDLKTGATTLLNARPNYRATEKAFAVSETLPVPFRLTRNLRHFMGPFYEKGGFVLSVGAYALTFKRNEETLEGYLRVFEKENMRVLTKKSASERDVREAANQNFEAMMRRGRQFAPNVDVKLLETKEAVEKDLRMAVQMSEDVGALLKASPSFAAWF</sequence>
<dbReference type="InterPro" id="IPR046805">
    <property type="entry name" value="Tra1_ring"/>
</dbReference>
<dbReference type="PANTHER" id="PTHR11139">
    <property type="entry name" value="ATAXIA TELANGIECTASIA MUTATED ATM -RELATED"/>
    <property type="match status" value="1"/>
</dbReference>